<accession>A0A2S4VD86</accession>
<feature type="region of interest" description="Disordered" evidence="1">
    <location>
        <begin position="50"/>
        <end position="74"/>
    </location>
</feature>
<keyword evidence="4" id="KW-1185">Reference proteome</keyword>
<feature type="signal peptide" evidence="2">
    <location>
        <begin position="1"/>
        <end position="19"/>
    </location>
</feature>
<evidence type="ECO:0000256" key="2">
    <source>
        <dbReference type="SAM" id="SignalP"/>
    </source>
</evidence>
<feature type="region of interest" description="Disordered" evidence="1">
    <location>
        <begin position="105"/>
        <end position="150"/>
    </location>
</feature>
<name>A0A2S4VD86_9BASI</name>
<sequence length="150" mass="15768">MLFQSSLLLGLLAASAALGRTIVNLDQETGTILHKRSPFRPYVENPHSRNHIVHKQNPTGVIGPAAPKAKENKGDEANAKAIAAQQEVVNCLRAELDAAIVKLEKLKSGQVGEGGEEEKEGHHKGGSSGHPNPSSGYHLDSTPGSTSPAV</sequence>
<dbReference type="Proteomes" id="UP000239156">
    <property type="component" value="Unassembled WGS sequence"/>
</dbReference>
<evidence type="ECO:0000313" key="4">
    <source>
        <dbReference type="Proteomes" id="UP000239156"/>
    </source>
</evidence>
<gene>
    <name evidence="3" type="ORF">PSTT_08269</name>
</gene>
<reference evidence="3" key="1">
    <citation type="submission" date="2017-12" db="EMBL/GenBank/DDBJ databases">
        <title>Gene loss provides genomic basis for host adaptation in cereal stripe rust fungi.</title>
        <authorList>
            <person name="Xia C."/>
        </authorList>
    </citation>
    <scope>NUCLEOTIDE SEQUENCE [LARGE SCALE GENOMIC DNA]</scope>
    <source>
        <strain evidence="3">93-210</strain>
    </source>
</reference>
<organism evidence="3 4">
    <name type="scientific">Puccinia striiformis</name>
    <dbReference type="NCBI Taxonomy" id="27350"/>
    <lineage>
        <taxon>Eukaryota</taxon>
        <taxon>Fungi</taxon>
        <taxon>Dikarya</taxon>
        <taxon>Basidiomycota</taxon>
        <taxon>Pucciniomycotina</taxon>
        <taxon>Pucciniomycetes</taxon>
        <taxon>Pucciniales</taxon>
        <taxon>Pucciniaceae</taxon>
        <taxon>Puccinia</taxon>
    </lineage>
</organism>
<evidence type="ECO:0000313" key="3">
    <source>
        <dbReference type="EMBL" id="POW07503.1"/>
    </source>
</evidence>
<dbReference type="VEuPathDB" id="FungiDB:PSHT_09043"/>
<feature type="chain" id="PRO_5015424795" evidence="2">
    <location>
        <begin position="20"/>
        <end position="150"/>
    </location>
</feature>
<dbReference type="EMBL" id="PKSL01000074">
    <property type="protein sequence ID" value="POW07503.1"/>
    <property type="molecule type" value="Genomic_DNA"/>
</dbReference>
<dbReference type="AlphaFoldDB" id="A0A2S4VD86"/>
<protein>
    <submittedName>
        <fullName evidence="3">Uncharacterized protein</fullName>
    </submittedName>
</protein>
<comment type="caution">
    <text evidence="3">The sequence shown here is derived from an EMBL/GenBank/DDBJ whole genome shotgun (WGS) entry which is preliminary data.</text>
</comment>
<keyword evidence="2" id="KW-0732">Signal</keyword>
<dbReference type="VEuPathDB" id="FungiDB:PSTT_08269"/>
<proteinExistence type="predicted"/>
<evidence type="ECO:0000256" key="1">
    <source>
        <dbReference type="SAM" id="MobiDB-lite"/>
    </source>
</evidence>